<evidence type="ECO:0000256" key="1">
    <source>
        <dbReference type="SAM" id="Phobius"/>
    </source>
</evidence>
<gene>
    <name evidence="2" type="ORF">CVD27_25455</name>
</gene>
<reference evidence="2 3" key="1">
    <citation type="submission" date="2017-11" db="EMBL/GenBank/DDBJ databases">
        <title>Comparitive Functional Genomics of Dry Heat Resistant strains isolated from the Viking Spacecraft.</title>
        <authorList>
            <person name="Seuylemezian A."/>
            <person name="Cooper K."/>
            <person name="Vaishampayan P."/>
        </authorList>
    </citation>
    <scope>NUCLEOTIDE SEQUENCE [LARGE SCALE GENOMIC DNA]</scope>
    <source>
        <strain evidence="2 3">V32-6</strain>
    </source>
</reference>
<keyword evidence="1" id="KW-0472">Membrane</keyword>
<proteinExistence type="predicted"/>
<feature type="transmembrane region" description="Helical" evidence="1">
    <location>
        <begin position="56"/>
        <end position="76"/>
    </location>
</feature>
<dbReference type="EMBL" id="PGVE01000098">
    <property type="protein sequence ID" value="PLS01381.1"/>
    <property type="molecule type" value="Genomic_DNA"/>
</dbReference>
<evidence type="ECO:0000313" key="2">
    <source>
        <dbReference type="EMBL" id="PLS01381.1"/>
    </source>
</evidence>
<comment type="caution">
    <text evidence="2">The sequence shown here is derived from an EMBL/GenBank/DDBJ whole genome shotgun (WGS) entry which is preliminary data.</text>
</comment>
<keyword evidence="1" id="KW-1133">Transmembrane helix</keyword>
<dbReference type="AlphaFoldDB" id="A0A2N5H784"/>
<accession>A0A2N5H784</accession>
<organism evidence="2 3">
    <name type="scientific">Neobacillus cucumis</name>
    <dbReference type="NCBI Taxonomy" id="1740721"/>
    <lineage>
        <taxon>Bacteria</taxon>
        <taxon>Bacillati</taxon>
        <taxon>Bacillota</taxon>
        <taxon>Bacilli</taxon>
        <taxon>Bacillales</taxon>
        <taxon>Bacillaceae</taxon>
        <taxon>Neobacillus</taxon>
    </lineage>
</organism>
<keyword evidence="3" id="KW-1185">Reference proteome</keyword>
<name>A0A2N5H784_9BACI</name>
<keyword evidence="1" id="KW-0812">Transmembrane</keyword>
<dbReference type="Proteomes" id="UP000234950">
    <property type="component" value="Unassembled WGS sequence"/>
</dbReference>
<sequence>MACSQAGPRENVQKFVLYTRKEKSLGEMRCDAIFFQAFYIGKEGIFQLNFLIENKWVILVCLEVLAWASTFFLLYARYGLKSSLWFKVATVLFALTGVIPQVLMGIINFISTKKIDLFTLIIVLLLLYGFTFGKKQVKKLDAWAQEKFSKQTS</sequence>
<evidence type="ECO:0000313" key="3">
    <source>
        <dbReference type="Proteomes" id="UP000234950"/>
    </source>
</evidence>
<feature type="transmembrane region" description="Helical" evidence="1">
    <location>
        <begin position="117"/>
        <end position="133"/>
    </location>
</feature>
<protein>
    <submittedName>
        <fullName evidence="2">Uncharacterized protein</fullName>
    </submittedName>
</protein>
<feature type="transmembrane region" description="Helical" evidence="1">
    <location>
        <begin position="88"/>
        <end position="111"/>
    </location>
</feature>